<feature type="region of interest" description="Disordered" evidence="1">
    <location>
        <begin position="141"/>
        <end position="165"/>
    </location>
</feature>
<evidence type="ECO:0000313" key="3">
    <source>
        <dbReference type="EMBL" id="GBM18303.1"/>
    </source>
</evidence>
<name>A0A4Y2DNA2_ARAVE</name>
<sequence>MRTRKDIVTEKKKLLNQRKISNNIEKVINTSALADMQNLRKNMSRLLEGMTQRLSEDGSGVGNLTRSKRGHPLGFCDFSFTSCSRHRLNNFMVIVAGAWSGVLYNIYQIESKTPSSMVTITYLFLSYVKWGRGGLVVSSRPWGRRAPGPRPDSTEYPPCMGPVAR</sequence>
<evidence type="ECO:0000256" key="1">
    <source>
        <dbReference type="SAM" id="MobiDB-lite"/>
    </source>
</evidence>
<organism evidence="3 4">
    <name type="scientific">Araneus ventricosus</name>
    <name type="common">Orbweaver spider</name>
    <name type="synonym">Epeira ventricosa</name>
    <dbReference type="NCBI Taxonomy" id="182803"/>
    <lineage>
        <taxon>Eukaryota</taxon>
        <taxon>Metazoa</taxon>
        <taxon>Ecdysozoa</taxon>
        <taxon>Arthropoda</taxon>
        <taxon>Chelicerata</taxon>
        <taxon>Arachnida</taxon>
        <taxon>Araneae</taxon>
        <taxon>Araneomorphae</taxon>
        <taxon>Entelegynae</taxon>
        <taxon>Araneoidea</taxon>
        <taxon>Araneidae</taxon>
        <taxon>Araneus</taxon>
    </lineage>
</organism>
<keyword evidence="2" id="KW-0472">Membrane</keyword>
<evidence type="ECO:0000313" key="4">
    <source>
        <dbReference type="Proteomes" id="UP000499080"/>
    </source>
</evidence>
<accession>A0A4Y2DNA2</accession>
<dbReference type="Proteomes" id="UP000499080">
    <property type="component" value="Unassembled WGS sequence"/>
</dbReference>
<protein>
    <submittedName>
        <fullName evidence="3">Uncharacterized protein</fullName>
    </submittedName>
</protein>
<feature type="transmembrane region" description="Helical" evidence="2">
    <location>
        <begin position="113"/>
        <end position="130"/>
    </location>
</feature>
<dbReference type="EMBL" id="BGPR01000401">
    <property type="protein sequence ID" value="GBM18303.1"/>
    <property type="molecule type" value="Genomic_DNA"/>
</dbReference>
<gene>
    <name evidence="3" type="ORF">AVEN_147425_1</name>
</gene>
<evidence type="ECO:0000256" key="2">
    <source>
        <dbReference type="SAM" id="Phobius"/>
    </source>
</evidence>
<keyword evidence="2" id="KW-1133">Transmembrane helix</keyword>
<keyword evidence="4" id="KW-1185">Reference proteome</keyword>
<keyword evidence="2" id="KW-0812">Transmembrane</keyword>
<feature type="transmembrane region" description="Helical" evidence="2">
    <location>
        <begin position="88"/>
        <end position="107"/>
    </location>
</feature>
<reference evidence="3 4" key="1">
    <citation type="journal article" date="2019" name="Sci. Rep.">
        <title>Orb-weaving spider Araneus ventricosus genome elucidates the spidroin gene catalogue.</title>
        <authorList>
            <person name="Kono N."/>
            <person name="Nakamura H."/>
            <person name="Ohtoshi R."/>
            <person name="Moran D.A.P."/>
            <person name="Shinohara A."/>
            <person name="Yoshida Y."/>
            <person name="Fujiwara M."/>
            <person name="Mori M."/>
            <person name="Tomita M."/>
            <person name="Arakawa K."/>
        </authorList>
    </citation>
    <scope>NUCLEOTIDE SEQUENCE [LARGE SCALE GENOMIC DNA]</scope>
</reference>
<proteinExistence type="predicted"/>
<dbReference type="AlphaFoldDB" id="A0A4Y2DNA2"/>
<comment type="caution">
    <text evidence="3">The sequence shown here is derived from an EMBL/GenBank/DDBJ whole genome shotgun (WGS) entry which is preliminary data.</text>
</comment>